<dbReference type="Proteomes" id="UP000052943">
    <property type="component" value="Unassembled WGS sequence"/>
</dbReference>
<dbReference type="PANTHER" id="PTHR45023:SF4">
    <property type="entry name" value="GLYCINE-RICH PROTEIN-RELATED"/>
    <property type="match status" value="1"/>
</dbReference>
<reference evidence="1 2" key="1">
    <citation type="submission" date="2015-11" db="EMBL/GenBank/DDBJ databases">
        <title>Genomes and virulence difference between two physiological races of Phytophthora nicotianae.</title>
        <authorList>
            <person name="Liu H."/>
            <person name="Ma X."/>
            <person name="Yu H."/>
            <person name="Fang D."/>
            <person name="Li Y."/>
            <person name="Wang X."/>
            <person name="Wang W."/>
            <person name="Dong Y."/>
            <person name="Xiao B."/>
        </authorList>
    </citation>
    <scope>NUCLEOTIDE SEQUENCE [LARGE SCALE GENOMIC DNA]</scope>
    <source>
        <strain evidence="2">race 0</strain>
    </source>
</reference>
<dbReference type="PANTHER" id="PTHR45023">
    <property type="match status" value="1"/>
</dbReference>
<protein>
    <submittedName>
        <fullName evidence="1">Glutathione S-transferase T3</fullName>
    </submittedName>
</protein>
<evidence type="ECO:0000313" key="1">
    <source>
        <dbReference type="EMBL" id="KUF84080.1"/>
    </source>
</evidence>
<dbReference type="AlphaFoldDB" id="A0A0W8CIS3"/>
<dbReference type="EMBL" id="LNFO01002999">
    <property type="protein sequence ID" value="KUF84080.1"/>
    <property type="molecule type" value="Genomic_DNA"/>
</dbReference>
<evidence type="ECO:0000313" key="2">
    <source>
        <dbReference type="Proteomes" id="UP000052943"/>
    </source>
</evidence>
<comment type="caution">
    <text evidence="1">The sequence shown here is derived from an EMBL/GenBank/DDBJ whole genome shotgun (WGS) entry which is preliminary data.</text>
</comment>
<dbReference type="OrthoDB" id="125046at2759"/>
<dbReference type="STRING" id="4790.A0A0W8CIS3"/>
<organism evidence="1 2">
    <name type="scientific">Phytophthora nicotianae</name>
    <name type="common">Potato buckeye rot agent</name>
    <name type="synonym">Phytophthora parasitica</name>
    <dbReference type="NCBI Taxonomy" id="4792"/>
    <lineage>
        <taxon>Eukaryota</taxon>
        <taxon>Sar</taxon>
        <taxon>Stramenopiles</taxon>
        <taxon>Oomycota</taxon>
        <taxon>Peronosporomycetes</taxon>
        <taxon>Peronosporales</taxon>
        <taxon>Peronosporaceae</taxon>
        <taxon>Phytophthora</taxon>
    </lineage>
</organism>
<gene>
    <name evidence="1" type="ORF">AM587_10013491</name>
</gene>
<sequence length="201" mass="22569">MGKGLAWSESETIQLCLSWLEVSEDAVRGAGQKKSTFSSRLYSHWLENKRPEDKDPRTEVAIMGRWKKLQPEVTKFCGVYAKVTSRESSGWNDAMYLDAALKVYQERHKQPFEFLAAWKELKDKPKWTNKITSASSIGVKREKRALISRNIADAWSAIPEEVIVKGFVRAGIVPVGPRDATGRFRVHGVGSTEAPVVCDEG</sequence>
<accession>A0A0W8CIS3</accession>
<proteinExistence type="predicted"/>
<name>A0A0W8CIS3_PHYNI</name>